<dbReference type="AlphaFoldDB" id="A0A841DSY7"/>
<proteinExistence type="predicted"/>
<keyword evidence="2" id="KW-1185">Reference proteome</keyword>
<gene>
    <name evidence="1" type="ORF">HDA44_003207</name>
</gene>
<organism evidence="1 2">
    <name type="scientific">Kribbella solani</name>
    <dbReference type="NCBI Taxonomy" id="236067"/>
    <lineage>
        <taxon>Bacteria</taxon>
        <taxon>Bacillati</taxon>
        <taxon>Actinomycetota</taxon>
        <taxon>Actinomycetes</taxon>
        <taxon>Propionibacteriales</taxon>
        <taxon>Kribbellaceae</taxon>
        <taxon>Kribbella</taxon>
    </lineage>
</organism>
<sequence>MVDHLRREGFGYATLAKAGLMAWNEVGDAVDRHRDRLMLVARDRRLAAVGFVGIGPDGVARSVSPVTVVHRPANVLVGVEEQRELLASGAHPVIVDAPVDAIAVSNAGRAAGWRWAGIPVCGGGLSTAQAKMLREFSTSDKVVVVLGGSQAERNQTAGYLLDLAFFFDRVRAVEVPPGESLAGIAQRDLGAERVNELLLSSRPLMTYRATGRGVFPARGTDVEPPLPGPSL</sequence>
<dbReference type="EMBL" id="JACHNF010000001">
    <property type="protein sequence ID" value="MBB5979866.1"/>
    <property type="molecule type" value="Genomic_DNA"/>
</dbReference>
<evidence type="ECO:0000313" key="2">
    <source>
        <dbReference type="Proteomes" id="UP000558997"/>
    </source>
</evidence>
<dbReference type="SUPFAM" id="SSF56731">
    <property type="entry name" value="DNA primase core"/>
    <property type="match status" value="1"/>
</dbReference>
<dbReference type="InterPro" id="IPR037068">
    <property type="entry name" value="DNA_primase_core_N_sf"/>
</dbReference>
<protein>
    <submittedName>
        <fullName evidence="1">DNA primase</fullName>
    </submittedName>
</protein>
<accession>A0A841DSY7</accession>
<comment type="caution">
    <text evidence="1">The sequence shown here is derived from an EMBL/GenBank/DDBJ whole genome shotgun (WGS) entry which is preliminary data.</text>
</comment>
<dbReference type="Gene3D" id="3.40.1360.10">
    <property type="match status" value="1"/>
</dbReference>
<evidence type="ECO:0000313" key="1">
    <source>
        <dbReference type="EMBL" id="MBB5979866.1"/>
    </source>
</evidence>
<name>A0A841DSY7_9ACTN</name>
<reference evidence="1 2" key="1">
    <citation type="submission" date="2020-08" db="EMBL/GenBank/DDBJ databases">
        <title>Sequencing the genomes of 1000 actinobacteria strains.</title>
        <authorList>
            <person name="Klenk H.-P."/>
        </authorList>
    </citation>
    <scope>NUCLEOTIDE SEQUENCE [LARGE SCALE GENOMIC DNA]</scope>
    <source>
        <strain evidence="1 2">DSM 17294</strain>
    </source>
</reference>
<dbReference type="Proteomes" id="UP000558997">
    <property type="component" value="Unassembled WGS sequence"/>
</dbReference>
<dbReference type="Gene3D" id="3.90.980.10">
    <property type="entry name" value="DNA primase, catalytic core, N-terminal domain"/>
    <property type="match status" value="1"/>
</dbReference>